<name>A0A858R3W0_9PROT</name>
<evidence type="ECO:0000256" key="3">
    <source>
        <dbReference type="RuleBase" id="RU000363"/>
    </source>
</evidence>
<dbReference type="AlphaFoldDB" id="A0A858R3W0"/>
<gene>
    <name evidence="6" type="ORF">HHL28_02180</name>
</gene>
<protein>
    <submittedName>
        <fullName evidence="6">SDR family NAD(P)-dependent oxidoreductase</fullName>
    </submittedName>
</protein>
<dbReference type="PRINTS" id="PR00081">
    <property type="entry name" value="GDHRDH"/>
</dbReference>
<dbReference type="InterPro" id="IPR002347">
    <property type="entry name" value="SDR_fam"/>
</dbReference>
<feature type="domain" description="Ketoreductase" evidence="5">
    <location>
        <begin position="11"/>
        <end position="196"/>
    </location>
</feature>
<proteinExistence type="inferred from homology"/>
<dbReference type="EMBL" id="CP051775">
    <property type="protein sequence ID" value="QJE72068.1"/>
    <property type="molecule type" value="Genomic_DNA"/>
</dbReference>
<keyword evidence="2" id="KW-0560">Oxidoreductase</keyword>
<feature type="compositionally biased region" description="Basic and acidic residues" evidence="4">
    <location>
        <begin position="289"/>
        <end position="300"/>
    </location>
</feature>
<dbReference type="NCBIfam" id="NF005495">
    <property type="entry name" value="PRK07109.1"/>
    <property type="match status" value="1"/>
</dbReference>
<dbReference type="InterPro" id="IPR020904">
    <property type="entry name" value="Sc_DH/Rdtase_CS"/>
</dbReference>
<dbReference type="GO" id="GO:0016020">
    <property type="term" value="C:membrane"/>
    <property type="evidence" value="ECO:0007669"/>
    <property type="project" value="TreeGrafter"/>
</dbReference>
<dbReference type="Pfam" id="PF00106">
    <property type="entry name" value="adh_short"/>
    <property type="match status" value="1"/>
</dbReference>
<feature type="region of interest" description="Disordered" evidence="4">
    <location>
        <begin position="269"/>
        <end position="300"/>
    </location>
</feature>
<dbReference type="KEGG" id="acru:HHL28_02180"/>
<comment type="similarity">
    <text evidence="1 3">Belongs to the short-chain dehydrogenases/reductases (SDR) family.</text>
</comment>
<dbReference type="SMART" id="SM00822">
    <property type="entry name" value="PKS_KR"/>
    <property type="match status" value="1"/>
</dbReference>
<evidence type="ECO:0000313" key="7">
    <source>
        <dbReference type="Proteomes" id="UP000501891"/>
    </source>
</evidence>
<evidence type="ECO:0000256" key="2">
    <source>
        <dbReference type="ARBA" id="ARBA00023002"/>
    </source>
</evidence>
<dbReference type="PROSITE" id="PS00061">
    <property type="entry name" value="ADH_SHORT"/>
    <property type="match status" value="1"/>
</dbReference>
<sequence length="355" mass="38788">MAVRLRKLEEQTIVITGASSGIGLTTARMAAEKGAAVVLVAREEAAMREAAERIRANGGRAAWHVADVADEGALREAADLAKREFGGFDTWVNNAGVTIFGKLTEIPLEEQRRLFETNYWGTVQGSLIAAEYLRTRGGALINIGSVLSDRAIVDQGPYNATKHAVKGFTNTLRMELERDGCPISVSLIKPGPIDTMFEEHGRRRMDAEPNNPPPVYAPETVARAILYAAEYPIRDLIVGFSGRLMSASEILAPRLTDFIMERFVSKVQRSGDPTREGDSLFGPAPFGDGQERSGRHSAVRERSYYTDARTHPWTTLALAVGVGAALVAGAKGVPVARQRYAHVRDRRRERVAGFQ</sequence>
<dbReference type="SUPFAM" id="SSF51735">
    <property type="entry name" value="NAD(P)-binding Rossmann-fold domains"/>
    <property type="match status" value="1"/>
</dbReference>
<accession>A0A858R3W0</accession>
<reference evidence="6" key="1">
    <citation type="submission" date="2020-04" db="EMBL/GenBank/DDBJ databases">
        <title>A desert anoxygenic phototrophic bacterium fixes CO2 using RubisCO under aerobic conditions.</title>
        <authorList>
            <person name="Tang K."/>
        </authorList>
    </citation>
    <scope>NUCLEOTIDE SEQUENCE [LARGE SCALE GENOMIC DNA]</scope>
    <source>
        <strain evidence="6">MIMtkB3</strain>
    </source>
</reference>
<dbReference type="PANTHER" id="PTHR44196:SF1">
    <property type="entry name" value="DEHYDROGENASE_REDUCTASE SDR FAMILY MEMBER 7B"/>
    <property type="match status" value="1"/>
</dbReference>
<dbReference type="PRINTS" id="PR00080">
    <property type="entry name" value="SDRFAMILY"/>
</dbReference>
<evidence type="ECO:0000259" key="5">
    <source>
        <dbReference type="SMART" id="SM00822"/>
    </source>
</evidence>
<dbReference type="Gene3D" id="3.40.50.720">
    <property type="entry name" value="NAD(P)-binding Rossmann-like Domain"/>
    <property type="match status" value="1"/>
</dbReference>
<keyword evidence="7" id="KW-1185">Reference proteome</keyword>
<evidence type="ECO:0000256" key="1">
    <source>
        <dbReference type="ARBA" id="ARBA00006484"/>
    </source>
</evidence>
<dbReference type="PANTHER" id="PTHR44196">
    <property type="entry name" value="DEHYDROGENASE/REDUCTASE SDR FAMILY MEMBER 7B"/>
    <property type="match status" value="1"/>
</dbReference>
<dbReference type="Proteomes" id="UP000501891">
    <property type="component" value="Chromosome"/>
</dbReference>
<evidence type="ECO:0000256" key="4">
    <source>
        <dbReference type="SAM" id="MobiDB-lite"/>
    </source>
</evidence>
<dbReference type="GO" id="GO:0016491">
    <property type="term" value="F:oxidoreductase activity"/>
    <property type="evidence" value="ECO:0007669"/>
    <property type="project" value="UniProtKB-KW"/>
</dbReference>
<dbReference type="InterPro" id="IPR036291">
    <property type="entry name" value="NAD(P)-bd_dom_sf"/>
</dbReference>
<organism evidence="6 7">
    <name type="scientific">Aerophototrophica crusticola</name>
    <dbReference type="NCBI Taxonomy" id="1709002"/>
    <lineage>
        <taxon>Bacteria</taxon>
        <taxon>Pseudomonadati</taxon>
        <taxon>Pseudomonadota</taxon>
        <taxon>Alphaproteobacteria</taxon>
        <taxon>Rhodospirillales</taxon>
        <taxon>Rhodospirillaceae</taxon>
        <taxon>Aerophototrophica</taxon>
    </lineage>
</organism>
<evidence type="ECO:0000313" key="6">
    <source>
        <dbReference type="EMBL" id="QJE72068.1"/>
    </source>
</evidence>
<dbReference type="InterPro" id="IPR057326">
    <property type="entry name" value="KR_dom"/>
</dbReference>